<organism evidence="7 8">
    <name type="scientific">Clytia hemisphaerica</name>
    <dbReference type="NCBI Taxonomy" id="252671"/>
    <lineage>
        <taxon>Eukaryota</taxon>
        <taxon>Metazoa</taxon>
        <taxon>Cnidaria</taxon>
        <taxon>Hydrozoa</taxon>
        <taxon>Hydroidolina</taxon>
        <taxon>Leptothecata</taxon>
        <taxon>Obeliida</taxon>
        <taxon>Clytiidae</taxon>
        <taxon>Clytia</taxon>
    </lineage>
</organism>
<dbReference type="Proteomes" id="UP000594262">
    <property type="component" value="Unplaced"/>
</dbReference>
<keyword evidence="4" id="KW-0206">Cytoskeleton</keyword>
<dbReference type="PANTHER" id="PTHR13159">
    <property type="entry name" value="RADIAL SPOKEHEAD-RELATED"/>
    <property type="match status" value="1"/>
</dbReference>
<feature type="region of interest" description="Disordered" evidence="6">
    <location>
        <begin position="381"/>
        <end position="413"/>
    </location>
</feature>
<proteinExistence type="predicted"/>
<accession>A0A7M5X8N2</accession>
<evidence type="ECO:0000256" key="1">
    <source>
        <dbReference type="ARBA" id="ARBA00004430"/>
    </source>
</evidence>
<dbReference type="CDD" id="cd22963">
    <property type="entry name" value="DD_CrRSP4-like"/>
    <property type="match status" value="1"/>
</dbReference>
<evidence type="ECO:0000313" key="8">
    <source>
        <dbReference type="Proteomes" id="UP000594262"/>
    </source>
</evidence>
<evidence type="ECO:0000256" key="4">
    <source>
        <dbReference type="ARBA" id="ARBA00023212"/>
    </source>
</evidence>
<evidence type="ECO:0000256" key="3">
    <source>
        <dbReference type="ARBA" id="ARBA00023069"/>
    </source>
</evidence>
<dbReference type="EnsemblMetazoa" id="CLYHEMT019103.1">
    <property type="protein sequence ID" value="CLYHEMP019103.1"/>
    <property type="gene ID" value="CLYHEMG019103"/>
</dbReference>
<dbReference type="Pfam" id="PF04712">
    <property type="entry name" value="Radial_spoke"/>
    <property type="match status" value="1"/>
</dbReference>
<keyword evidence="2" id="KW-0963">Cytoplasm</keyword>
<dbReference type="AlphaFoldDB" id="A0A7M5X8N2"/>
<dbReference type="GeneID" id="136798715"/>
<dbReference type="PANTHER" id="PTHR13159:SF0">
    <property type="entry name" value="RADIAL SPOKE HEAD 6 HOMOLOG A"/>
    <property type="match status" value="1"/>
</dbReference>
<reference evidence="7" key="1">
    <citation type="submission" date="2021-01" db="UniProtKB">
        <authorList>
            <consortium name="EnsemblMetazoa"/>
        </authorList>
    </citation>
    <scope>IDENTIFICATION</scope>
</reference>
<feature type="region of interest" description="Disordered" evidence="6">
    <location>
        <begin position="190"/>
        <end position="228"/>
    </location>
</feature>
<evidence type="ECO:0000256" key="6">
    <source>
        <dbReference type="SAM" id="MobiDB-lite"/>
    </source>
</evidence>
<evidence type="ECO:0000256" key="2">
    <source>
        <dbReference type="ARBA" id="ARBA00022490"/>
    </source>
</evidence>
<feature type="compositionally biased region" description="Acidic residues" evidence="6">
    <location>
        <begin position="381"/>
        <end position="405"/>
    </location>
</feature>
<dbReference type="OrthoDB" id="272202at2759"/>
<evidence type="ECO:0000256" key="5">
    <source>
        <dbReference type="ARBA" id="ARBA00023273"/>
    </source>
</evidence>
<sequence length="531" mass="60557">MMEVANKQKEDDPSNSIEDYICNAKTFLLRSDGKSGVTMYDHLVSILSKMIEKEPENAAELLKEFSRKEHKARFIPEKDTIEERIETTNKVNLANDQKNLFNRKDIEVPNTVGDNEAEEEERLILADVMENAFYFEQAGIGLGREEVFRVFLALKQLTDCYQLKSCRFWGKILGSQANYIIAEVEFRDGEDPHKENEDPDNLSSSRISEANEPIEDEVDDIPKPDYKPPVTIPQEDYGEGCNSKIYYVCNDAGLSWHRLPPVTPQQIHVARQIKKFCTGDLEAPIISYPPFPGTEIHYLRAMIARISAATHISPQGYYIFEEDEDEEIDETARKTFIPNIEFEGIPVSDLCDATNTFWVHHNPYILPQGRTTWFNPLQKNDEEEIEEEEDEEEDREEPDDIEPEEGPPLLTPLSEDLEINSQTAWTANKSTGLVSQYAIAVMHSNLWPGAHAFAVDKKFDNIYIGYGLKYSSENYSPPAPPAAQEEYPSGPEVTEAEDPTVEQERALAAAQQEAMENEDEDEESEDYDEED</sequence>
<keyword evidence="3" id="KW-0969">Cilium</keyword>
<feature type="region of interest" description="Disordered" evidence="6">
    <location>
        <begin position="475"/>
        <end position="531"/>
    </location>
</feature>
<keyword evidence="8" id="KW-1185">Reference proteome</keyword>
<dbReference type="GO" id="GO:0035082">
    <property type="term" value="P:axoneme assembly"/>
    <property type="evidence" value="ECO:0007669"/>
    <property type="project" value="TreeGrafter"/>
</dbReference>
<dbReference type="RefSeq" id="XP_066911472.1">
    <property type="nucleotide sequence ID" value="XM_067055371.1"/>
</dbReference>
<comment type="subcellular location">
    <subcellularLocation>
        <location evidence="1">Cytoplasm</location>
        <location evidence="1">Cytoskeleton</location>
        <location evidence="1">Cilium axoneme</location>
    </subcellularLocation>
</comment>
<dbReference type="GO" id="GO:0001534">
    <property type="term" value="C:radial spoke"/>
    <property type="evidence" value="ECO:0007669"/>
    <property type="project" value="InterPro"/>
</dbReference>
<dbReference type="InterPro" id="IPR006802">
    <property type="entry name" value="Radial_spoke"/>
</dbReference>
<evidence type="ECO:0000313" key="7">
    <source>
        <dbReference type="EnsemblMetazoa" id="CLYHEMP019103.1"/>
    </source>
</evidence>
<feature type="compositionally biased region" description="Acidic residues" evidence="6">
    <location>
        <begin position="515"/>
        <end position="531"/>
    </location>
</feature>
<keyword evidence="5" id="KW-0966">Cell projection</keyword>
<dbReference type="GO" id="GO:0060294">
    <property type="term" value="P:cilium movement involved in cell motility"/>
    <property type="evidence" value="ECO:0007669"/>
    <property type="project" value="InterPro"/>
</dbReference>
<name>A0A7M5X8N2_9CNID</name>
<protein>
    <submittedName>
        <fullName evidence="7">Uncharacterized protein</fullName>
    </submittedName>
</protein>